<reference evidence="1 2" key="1">
    <citation type="journal article" date="2014" name="PLoS ONE">
        <title>De novo Genome Assembly of the Fungal Plant Pathogen Pyrenophora semeniperda.</title>
        <authorList>
            <person name="Soliai M.M."/>
            <person name="Meyer S.E."/>
            <person name="Udall J.A."/>
            <person name="Elzinga D.E."/>
            <person name="Hermansen R.A."/>
            <person name="Bodily P.M."/>
            <person name="Hart A.A."/>
            <person name="Coleman C.E."/>
        </authorList>
    </citation>
    <scope>NUCLEOTIDE SEQUENCE [LARGE SCALE GENOMIC DNA]</scope>
    <source>
        <strain evidence="1 2">CCB06</strain>
        <tissue evidence="1">Mycelium</tissue>
    </source>
</reference>
<dbReference type="EMBL" id="KE747827">
    <property type="protein sequence ID" value="RMZ71603.1"/>
    <property type="molecule type" value="Genomic_DNA"/>
</dbReference>
<dbReference type="AlphaFoldDB" id="A0A3M7MAN9"/>
<dbReference type="Proteomes" id="UP000265663">
    <property type="component" value="Unassembled WGS sequence"/>
</dbReference>
<evidence type="ECO:0000313" key="1">
    <source>
        <dbReference type="EMBL" id="RMZ71603.1"/>
    </source>
</evidence>
<sequence>MQVVRKGVGGPSNLCNLIVAP</sequence>
<name>A0A3M7MAN9_9PLEO</name>
<evidence type="ECO:0000313" key="2">
    <source>
        <dbReference type="Proteomes" id="UP000265663"/>
    </source>
</evidence>
<keyword evidence="2" id="KW-1185">Reference proteome</keyword>
<organism evidence="1 2">
    <name type="scientific">Pyrenophora seminiperda CCB06</name>
    <dbReference type="NCBI Taxonomy" id="1302712"/>
    <lineage>
        <taxon>Eukaryota</taxon>
        <taxon>Fungi</taxon>
        <taxon>Dikarya</taxon>
        <taxon>Ascomycota</taxon>
        <taxon>Pezizomycotina</taxon>
        <taxon>Dothideomycetes</taxon>
        <taxon>Pleosporomycetidae</taxon>
        <taxon>Pleosporales</taxon>
        <taxon>Pleosporineae</taxon>
        <taxon>Pleosporaceae</taxon>
        <taxon>Pyrenophora</taxon>
    </lineage>
</organism>
<proteinExistence type="predicted"/>
<accession>A0A3M7MAN9</accession>
<gene>
    <name evidence="1" type="ORF">GMOD_00006736</name>
</gene>
<protein>
    <submittedName>
        <fullName evidence="1">Uncharacterized protein</fullName>
    </submittedName>
</protein>